<feature type="compositionally biased region" description="Basic residues" evidence="1">
    <location>
        <begin position="7"/>
        <end position="25"/>
    </location>
</feature>
<feature type="compositionally biased region" description="Basic and acidic residues" evidence="1">
    <location>
        <begin position="170"/>
        <end position="179"/>
    </location>
</feature>
<organism evidence="2 3">
    <name type="scientific">Melipona quadrifasciata</name>
    <dbReference type="NCBI Taxonomy" id="166423"/>
    <lineage>
        <taxon>Eukaryota</taxon>
        <taxon>Metazoa</taxon>
        <taxon>Ecdysozoa</taxon>
        <taxon>Arthropoda</taxon>
        <taxon>Hexapoda</taxon>
        <taxon>Insecta</taxon>
        <taxon>Pterygota</taxon>
        <taxon>Neoptera</taxon>
        <taxon>Endopterygota</taxon>
        <taxon>Hymenoptera</taxon>
        <taxon>Apocrita</taxon>
        <taxon>Aculeata</taxon>
        <taxon>Apoidea</taxon>
        <taxon>Anthophila</taxon>
        <taxon>Apidae</taxon>
        <taxon>Melipona</taxon>
    </lineage>
</organism>
<evidence type="ECO:0000256" key="1">
    <source>
        <dbReference type="SAM" id="MobiDB-lite"/>
    </source>
</evidence>
<evidence type="ECO:0000313" key="2">
    <source>
        <dbReference type="EMBL" id="KOX75681.1"/>
    </source>
</evidence>
<dbReference type="Proteomes" id="UP000053105">
    <property type="component" value="Unassembled WGS sequence"/>
</dbReference>
<gene>
    <name evidence="2" type="ORF">WN51_12008</name>
</gene>
<keyword evidence="3" id="KW-1185">Reference proteome</keyword>
<feature type="region of interest" description="Disordered" evidence="1">
    <location>
        <begin position="61"/>
        <end position="118"/>
    </location>
</feature>
<reference evidence="2 3" key="1">
    <citation type="submission" date="2015-07" db="EMBL/GenBank/DDBJ databases">
        <title>The genome of Melipona quadrifasciata.</title>
        <authorList>
            <person name="Pan H."/>
            <person name="Kapheim K."/>
        </authorList>
    </citation>
    <scope>NUCLEOTIDE SEQUENCE [LARGE SCALE GENOMIC DNA]</scope>
    <source>
        <strain evidence="2">0111107301</strain>
        <tissue evidence="2">Whole body</tissue>
    </source>
</reference>
<feature type="region of interest" description="Disordered" evidence="1">
    <location>
        <begin position="157"/>
        <end position="179"/>
    </location>
</feature>
<sequence>MFATGTRVRRTTKKERKIKKKKHTWVARGLPSIRAILRRRTEDRGSRRDTRTHTLCWRLARTTTDKEKEKERKKKRKEKKRKEKKDKKKRNGKAKLSLAIGDKGCRQRPTYTHRVTDPSRVSSFRGLEVIPRRRAAARAVPPRYDSRLAWIEARDAANDHHDDDDDDHDDHDHGRGRSR</sequence>
<feature type="region of interest" description="Disordered" evidence="1">
    <location>
        <begin position="1"/>
        <end position="26"/>
    </location>
</feature>
<dbReference type="AlphaFoldDB" id="A0A0N0BH38"/>
<protein>
    <submittedName>
        <fullName evidence="2">Uncharacterized protein</fullName>
    </submittedName>
</protein>
<evidence type="ECO:0000313" key="3">
    <source>
        <dbReference type="Proteomes" id="UP000053105"/>
    </source>
</evidence>
<feature type="compositionally biased region" description="Basic residues" evidence="1">
    <location>
        <begin position="71"/>
        <end position="93"/>
    </location>
</feature>
<proteinExistence type="predicted"/>
<dbReference type="EMBL" id="KQ435759">
    <property type="protein sequence ID" value="KOX75681.1"/>
    <property type="molecule type" value="Genomic_DNA"/>
</dbReference>
<name>A0A0N0BH38_9HYME</name>
<accession>A0A0N0BH38</accession>